<gene>
    <name evidence="1" type="ORF">KL86DYS1_12153</name>
</gene>
<proteinExistence type="predicted"/>
<dbReference type="AlphaFoldDB" id="A0A212JG12"/>
<dbReference type="Pfam" id="PF16476">
    <property type="entry name" value="DUF5053"/>
    <property type="match status" value="1"/>
</dbReference>
<reference evidence="1" key="1">
    <citation type="submission" date="2016-04" db="EMBL/GenBank/DDBJ databases">
        <authorList>
            <person name="Evans L.H."/>
            <person name="Alamgir A."/>
            <person name="Owens N."/>
            <person name="Weber N.D."/>
            <person name="Virtaneva K."/>
            <person name="Barbian K."/>
            <person name="Babar A."/>
            <person name="Rosenke K."/>
        </authorList>
    </citation>
    <scope>NUCLEOTIDE SEQUENCE</scope>
    <source>
        <strain evidence="1">86-1</strain>
    </source>
</reference>
<accession>A0A212JG12</accession>
<dbReference type="EMBL" id="FLUM01000001">
    <property type="protein sequence ID" value="SBV98364.1"/>
    <property type="molecule type" value="Genomic_DNA"/>
</dbReference>
<dbReference type="RefSeq" id="WP_296940756.1">
    <property type="nucleotide sequence ID" value="NZ_LT599032.1"/>
</dbReference>
<organism evidence="1">
    <name type="scientific">uncultured Dysgonomonas sp</name>
    <dbReference type="NCBI Taxonomy" id="206096"/>
    <lineage>
        <taxon>Bacteria</taxon>
        <taxon>Pseudomonadati</taxon>
        <taxon>Bacteroidota</taxon>
        <taxon>Bacteroidia</taxon>
        <taxon>Bacteroidales</taxon>
        <taxon>Dysgonomonadaceae</taxon>
        <taxon>Dysgonomonas</taxon>
        <taxon>environmental samples</taxon>
    </lineage>
</organism>
<name>A0A212JG12_9BACT</name>
<evidence type="ECO:0000313" key="1">
    <source>
        <dbReference type="EMBL" id="SBV98364.1"/>
    </source>
</evidence>
<dbReference type="InterPro" id="IPR032483">
    <property type="entry name" value="DUF5053"/>
</dbReference>
<protein>
    <recommendedName>
        <fullName evidence="2">DUF5053 domain-containing protein</fullName>
    </recommendedName>
</protein>
<evidence type="ECO:0008006" key="2">
    <source>
        <dbReference type="Google" id="ProtNLM"/>
    </source>
</evidence>
<sequence>MAVLDLEALREEYRKATDPQKKEEFKAQIKQMIKAQTEEEMMSSIEAIDDRISELKTIVEMGDIADMASMSYIAKKYFNKSRSWLYQRLNGNMVHGKPAKLTEEERKTLAYALEDMSRQFKEKSLSILNG</sequence>